<evidence type="ECO:0000313" key="2">
    <source>
        <dbReference type="EMBL" id="KGA14286.1"/>
    </source>
</evidence>
<keyword evidence="1" id="KW-0472">Membrane</keyword>
<protein>
    <submittedName>
        <fullName evidence="2">Uncharacterized protein</fullName>
    </submittedName>
</protein>
<feature type="transmembrane region" description="Helical" evidence="1">
    <location>
        <begin position="36"/>
        <end position="58"/>
    </location>
</feature>
<keyword evidence="1" id="KW-1133">Transmembrane helix</keyword>
<gene>
    <name evidence="2" type="ORF">GM51_17600</name>
</gene>
<keyword evidence="1" id="KW-0812">Transmembrane</keyword>
<evidence type="ECO:0000256" key="1">
    <source>
        <dbReference type="SAM" id="Phobius"/>
    </source>
</evidence>
<feature type="transmembrane region" description="Helical" evidence="1">
    <location>
        <begin position="70"/>
        <end position="88"/>
    </location>
</feature>
<dbReference type="EMBL" id="JNSL01000153">
    <property type="protein sequence ID" value="KGA14286.1"/>
    <property type="molecule type" value="Genomic_DNA"/>
</dbReference>
<reference evidence="2" key="1">
    <citation type="submission" date="2014-06" db="EMBL/GenBank/DDBJ databases">
        <title>Key roles for freshwater Actinobacteria revealed by deep metagenomic sequencing.</title>
        <authorList>
            <person name="Ghai R."/>
            <person name="Mizuno C.M."/>
            <person name="Picazo A."/>
            <person name="Camacho A."/>
            <person name="Rodriguez-Valera F."/>
        </authorList>
    </citation>
    <scope>NUCLEOTIDE SEQUENCE</scope>
</reference>
<organism evidence="2">
    <name type="scientific">freshwater metagenome</name>
    <dbReference type="NCBI Taxonomy" id="449393"/>
    <lineage>
        <taxon>unclassified sequences</taxon>
        <taxon>metagenomes</taxon>
        <taxon>ecological metagenomes</taxon>
    </lineage>
</organism>
<sequence length="101" mass="10676">MTSPRRWVPLALAISSIVSTPFLWFVQFFGMWTDGVIGAIVVLGAGALTFVLPVSSFVAGRGAQKRAPQIIGGIVGAVCLAWQVWVTLSITGVCGLFDGCY</sequence>
<dbReference type="AlphaFoldDB" id="A0A094QIQ2"/>
<feature type="transmembrane region" description="Helical" evidence="1">
    <location>
        <begin position="7"/>
        <end position="30"/>
    </location>
</feature>
<proteinExistence type="predicted"/>
<accession>A0A094QIQ2</accession>
<name>A0A094QIQ2_9ZZZZ</name>
<comment type="caution">
    <text evidence="2">The sequence shown here is derived from an EMBL/GenBank/DDBJ whole genome shotgun (WGS) entry which is preliminary data.</text>
</comment>